<dbReference type="SUPFAM" id="SSF56219">
    <property type="entry name" value="DNase I-like"/>
    <property type="match status" value="1"/>
</dbReference>
<dbReference type="EMBL" id="AMQN01001734">
    <property type="status" value="NOT_ANNOTATED_CDS"/>
    <property type="molecule type" value="Genomic_DNA"/>
</dbReference>
<reference evidence="5" key="1">
    <citation type="submission" date="2012-12" db="EMBL/GenBank/DDBJ databases">
        <authorList>
            <person name="Hellsten U."/>
            <person name="Grimwood J."/>
            <person name="Chapman J.A."/>
            <person name="Shapiro H."/>
            <person name="Aerts A."/>
            <person name="Otillar R.P."/>
            <person name="Terry A.Y."/>
            <person name="Boore J.L."/>
            <person name="Simakov O."/>
            <person name="Marletaz F."/>
            <person name="Cho S.-J."/>
            <person name="Edsinger-Gonzales E."/>
            <person name="Havlak P."/>
            <person name="Kuo D.-H."/>
            <person name="Larsson T."/>
            <person name="Lv J."/>
            <person name="Arendt D."/>
            <person name="Savage R."/>
            <person name="Osoegawa K."/>
            <person name="de Jong P."/>
            <person name="Lindberg D.R."/>
            <person name="Seaver E.C."/>
            <person name="Weisblat D.A."/>
            <person name="Putnam N.H."/>
            <person name="Grigoriev I.V."/>
            <person name="Rokhsar D.S."/>
        </authorList>
    </citation>
    <scope>NUCLEOTIDE SEQUENCE</scope>
    <source>
        <strain evidence="5">I ESC-2004</strain>
    </source>
</reference>
<dbReference type="HOGENOM" id="CLU_585598_0_0_1"/>
<sequence>MSSSQQLHHFNEEERTTPGWNTEVCPQRNTAIFWHNIWCDYKRPRGGIVYEIMKDTWCKYHYTVRALREDEMRRRSLASKLDNHDDIWREVKHLRPQHRVTPSSMDNPHEKADIAELFAGEFESLYRSTPTDPTELQNLINELKQSSMSMLVPQKFDAAMLSSCLPRMKKENQVIKQKDERISSLEHRVASLESAMDDHEQYLRCNSFRLSGVAELPNEDPPDVGLTTLNTRMKLDPPLVASELNRTHRVGPKAKGGGKHRSLLIKFATYRSRKRVFTQKKQLWSEDQSDARLFLNEDLTKRRSELLWKARKLKKEGRICDAWSSDGKLLLKTMNNVIHPFHSIEEIMLRASPLSEKTCGGGVSIFIRDNLRILEHPELSVCHDSFESIFIELPKGSILNYKKALFIGVVYRPPQYNHDAFNNYLVNILQTIRSAGANCMLMGDFNYDLLSTDSHAPTHDFLESLYC</sequence>
<evidence type="ECO:0000313" key="5">
    <source>
        <dbReference type="Proteomes" id="UP000014760"/>
    </source>
</evidence>
<dbReference type="EMBL" id="KB305005">
    <property type="protein sequence ID" value="ELU01518.1"/>
    <property type="molecule type" value="Genomic_DNA"/>
</dbReference>
<feature type="coiled-coil region" evidence="1">
    <location>
        <begin position="168"/>
        <end position="202"/>
    </location>
</feature>
<dbReference type="PANTHER" id="PTHR33776:SF4">
    <property type="entry name" value="ENDONUCLEASE_EXONUCLEASE_PHOSPHATASE DOMAIN-CONTAINING PROTEIN"/>
    <property type="match status" value="1"/>
</dbReference>
<dbReference type="EnsemblMetazoa" id="CapteT197937">
    <property type="protein sequence ID" value="CapteP197937"/>
    <property type="gene ID" value="CapteG197937"/>
</dbReference>
<dbReference type="PANTHER" id="PTHR33776">
    <property type="entry name" value="ENDO/EXONUCLEASE/PHOSPHATASE DOMAIN-CONTAINING PROTEIN"/>
    <property type="match status" value="1"/>
</dbReference>
<evidence type="ECO:0008006" key="6">
    <source>
        <dbReference type="Google" id="ProtNLM"/>
    </source>
</evidence>
<protein>
    <recommendedName>
        <fullName evidence="6">Endonuclease/exonuclease/phosphatase domain-containing protein</fullName>
    </recommendedName>
</protein>
<feature type="region of interest" description="Disordered" evidence="2">
    <location>
        <begin position="1"/>
        <end position="21"/>
    </location>
</feature>
<evidence type="ECO:0000313" key="4">
    <source>
        <dbReference type="EnsemblMetazoa" id="CapteP197937"/>
    </source>
</evidence>
<proteinExistence type="predicted"/>
<organism evidence="3">
    <name type="scientific">Capitella teleta</name>
    <name type="common">Polychaete worm</name>
    <dbReference type="NCBI Taxonomy" id="283909"/>
    <lineage>
        <taxon>Eukaryota</taxon>
        <taxon>Metazoa</taxon>
        <taxon>Spiralia</taxon>
        <taxon>Lophotrochozoa</taxon>
        <taxon>Annelida</taxon>
        <taxon>Polychaeta</taxon>
        <taxon>Sedentaria</taxon>
        <taxon>Scolecida</taxon>
        <taxon>Capitellidae</taxon>
        <taxon>Capitella</taxon>
    </lineage>
</organism>
<accession>R7UCL0</accession>
<dbReference type="InterPro" id="IPR036691">
    <property type="entry name" value="Endo/exonu/phosph_ase_sf"/>
</dbReference>
<keyword evidence="5" id="KW-1185">Reference proteome</keyword>
<dbReference type="Gene3D" id="3.60.10.10">
    <property type="entry name" value="Endonuclease/exonuclease/phosphatase"/>
    <property type="match status" value="1"/>
</dbReference>
<gene>
    <name evidence="3" type="ORF">CAPTEDRAFT_197937</name>
</gene>
<keyword evidence="1" id="KW-0175">Coiled coil</keyword>
<dbReference type="OrthoDB" id="7436381at2759"/>
<evidence type="ECO:0000313" key="3">
    <source>
        <dbReference type="EMBL" id="ELU01518.1"/>
    </source>
</evidence>
<evidence type="ECO:0000256" key="1">
    <source>
        <dbReference type="SAM" id="Coils"/>
    </source>
</evidence>
<dbReference type="Proteomes" id="UP000014760">
    <property type="component" value="Unassembled WGS sequence"/>
</dbReference>
<reference evidence="4" key="3">
    <citation type="submission" date="2015-06" db="UniProtKB">
        <authorList>
            <consortium name="EnsemblMetazoa"/>
        </authorList>
    </citation>
    <scope>IDENTIFICATION</scope>
</reference>
<evidence type="ECO:0000256" key="2">
    <source>
        <dbReference type="SAM" id="MobiDB-lite"/>
    </source>
</evidence>
<name>R7UCL0_CAPTE</name>
<dbReference type="AlphaFoldDB" id="R7UCL0"/>
<reference evidence="3 5" key="2">
    <citation type="journal article" date="2013" name="Nature">
        <title>Insights into bilaterian evolution from three spiralian genomes.</title>
        <authorList>
            <person name="Simakov O."/>
            <person name="Marletaz F."/>
            <person name="Cho S.J."/>
            <person name="Edsinger-Gonzales E."/>
            <person name="Havlak P."/>
            <person name="Hellsten U."/>
            <person name="Kuo D.H."/>
            <person name="Larsson T."/>
            <person name="Lv J."/>
            <person name="Arendt D."/>
            <person name="Savage R."/>
            <person name="Osoegawa K."/>
            <person name="de Jong P."/>
            <person name="Grimwood J."/>
            <person name="Chapman J.A."/>
            <person name="Shapiro H."/>
            <person name="Aerts A."/>
            <person name="Otillar R.P."/>
            <person name="Terry A.Y."/>
            <person name="Boore J.L."/>
            <person name="Grigoriev I.V."/>
            <person name="Lindberg D.R."/>
            <person name="Seaver E.C."/>
            <person name="Weisblat D.A."/>
            <person name="Putnam N.H."/>
            <person name="Rokhsar D.S."/>
        </authorList>
    </citation>
    <scope>NUCLEOTIDE SEQUENCE</scope>
    <source>
        <strain evidence="3 5">I ESC-2004</strain>
    </source>
</reference>